<dbReference type="PANTHER" id="PTHR43343:SF3">
    <property type="entry name" value="PROTEASE DO-LIKE 8, CHLOROPLASTIC"/>
    <property type="match status" value="1"/>
</dbReference>
<dbReference type="GO" id="GO:0006508">
    <property type="term" value="P:proteolysis"/>
    <property type="evidence" value="ECO:0007669"/>
    <property type="project" value="UniProtKB-KW"/>
</dbReference>
<dbReference type="AlphaFoldDB" id="A0A967E9L2"/>
<gene>
    <name evidence="6" type="ORF">G9U51_12030</name>
</gene>
<dbReference type="RefSeq" id="WP_166197164.1">
    <property type="nucleotide sequence ID" value="NZ_JAAOIV010000008.1"/>
</dbReference>
<dbReference type="PRINTS" id="PR00834">
    <property type="entry name" value="PROTEASES2C"/>
</dbReference>
<keyword evidence="2" id="KW-0645">Protease</keyword>
<dbReference type="Pfam" id="PF13365">
    <property type="entry name" value="Trypsin_2"/>
    <property type="match status" value="1"/>
</dbReference>
<dbReference type="GO" id="GO:0004252">
    <property type="term" value="F:serine-type endopeptidase activity"/>
    <property type="evidence" value="ECO:0007669"/>
    <property type="project" value="InterPro"/>
</dbReference>
<dbReference type="Gene3D" id="2.30.42.10">
    <property type="match status" value="1"/>
</dbReference>
<evidence type="ECO:0000259" key="5">
    <source>
        <dbReference type="PROSITE" id="PS50106"/>
    </source>
</evidence>
<dbReference type="Gene3D" id="2.40.10.10">
    <property type="entry name" value="Trypsin-like serine proteases"/>
    <property type="match status" value="2"/>
</dbReference>
<dbReference type="InterPro" id="IPR051201">
    <property type="entry name" value="Chloro_Bact_Ser_Proteases"/>
</dbReference>
<feature type="compositionally biased region" description="Gly residues" evidence="4">
    <location>
        <begin position="191"/>
        <end position="205"/>
    </location>
</feature>
<dbReference type="InterPro" id="IPR036034">
    <property type="entry name" value="PDZ_sf"/>
</dbReference>
<accession>A0A967E9L2</accession>
<dbReference type="SUPFAM" id="SSF50494">
    <property type="entry name" value="Trypsin-like serine proteases"/>
    <property type="match status" value="1"/>
</dbReference>
<proteinExistence type="inferred from homology"/>
<keyword evidence="3" id="KW-0378">Hydrolase</keyword>
<dbReference type="PROSITE" id="PS50106">
    <property type="entry name" value="PDZ"/>
    <property type="match status" value="1"/>
</dbReference>
<dbReference type="SMART" id="SM00228">
    <property type="entry name" value="PDZ"/>
    <property type="match status" value="1"/>
</dbReference>
<dbReference type="EMBL" id="JAAOIV010000008">
    <property type="protein sequence ID" value="NHN56507.1"/>
    <property type="molecule type" value="Genomic_DNA"/>
</dbReference>
<dbReference type="SUPFAM" id="SSF50156">
    <property type="entry name" value="PDZ domain-like"/>
    <property type="match status" value="1"/>
</dbReference>
<keyword evidence="7" id="KW-1185">Reference proteome</keyword>
<evidence type="ECO:0000313" key="7">
    <source>
        <dbReference type="Proteomes" id="UP000744769"/>
    </source>
</evidence>
<protein>
    <submittedName>
        <fullName evidence="6">PDZ domain-containing protein</fullName>
    </submittedName>
</protein>
<dbReference type="InterPro" id="IPR043504">
    <property type="entry name" value="Peptidase_S1_PA_chymotrypsin"/>
</dbReference>
<evidence type="ECO:0000256" key="3">
    <source>
        <dbReference type="ARBA" id="ARBA00022801"/>
    </source>
</evidence>
<dbReference type="Proteomes" id="UP000744769">
    <property type="component" value="Unassembled WGS sequence"/>
</dbReference>
<reference evidence="6" key="1">
    <citation type="submission" date="2020-03" db="EMBL/GenBank/DDBJ databases">
        <title>Draft sequencing of Calidifontibacter sp. DB0510.</title>
        <authorList>
            <person name="Kim D.-U."/>
        </authorList>
    </citation>
    <scope>NUCLEOTIDE SEQUENCE</scope>
    <source>
        <strain evidence="6">DB0510</strain>
    </source>
</reference>
<dbReference type="InterPro" id="IPR001478">
    <property type="entry name" value="PDZ"/>
</dbReference>
<evidence type="ECO:0000256" key="4">
    <source>
        <dbReference type="SAM" id="MobiDB-lite"/>
    </source>
</evidence>
<dbReference type="Pfam" id="PF13180">
    <property type="entry name" value="PDZ_2"/>
    <property type="match status" value="1"/>
</dbReference>
<evidence type="ECO:0000256" key="2">
    <source>
        <dbReference type="ARBA" id="ARBA00022670"/>
    </source>
</evidence>
<evidence type="ECO:0000256" key="1">
    <source>
        <dbReference type="ARBA" id="ARBA00010541"/>
    </source>
</evidence>
<dbReference type="InterPro" id="IPR001940">
    <property type="entry name" value="Peptidase_S1C"/>
</dbReference>
<evidence type="ECO:0000313" key="6">
    <source>
        <dbReference type="EMBL" id="NHN56507.1"/>
    </source>
</evidence>
<dbReference type="PANTHER" id="PTHR43343">
    <property type="entry name" value="PEPTIDASE S12"/>
    <property type="match status" value="1"/>
</dbReference>
<dbReference type="InterPro" id="IPR009003">
    <property type="entry name" value="Peptidase_S1_PA"/>
</dbReference>
<feature type="domain" description="PDZ" evidence="5">
    <location>
        <begin position="276"/>
        <end position="360"/>
    </location>
</feature>
<organism evidence="6 7">
    <name type="scientific">Metallococcus carri</name>
    <dbReference type="NCBI Taxonomy" id="1656884"/>
    <lineage>
        <taxon>Bacteria</taxon>
        <taxon>Bacillati</taxon>
        <taxon>Actinomycetota</taxon>
        <taxon>Actinomycetes</taxon>
        <taxon>Micrococcales</taxon>
        <taxon>Dermacoccaceae</taxon>
        <taxon>Metallococcus</taxon>
    </lineage>
</organism>
<feature type="region of interest" description="Disordered" evidence="4">
    <location>
        <begin position="191"/>
        <end position="212"/>
    </location>
</feature>
<comment type="similarity">
    <text evidence="1">Belongs to the peptidase S1C family.</text>
</comment>
<sequence length="374" mass="37272">MTQPPVVPPSRPRPRRRAGALAAGAAAIALVAGGVGGVTGAVVAHREDAATSSDAAKGSLEAVAERALPSVVTIRIADSSGKPIGTGSGFVLRADGYIVTNYHVAKAPGSDQLKVLFQDGSQIDASVAGADSSYDLAVLKVDRKGLIPLLLGDSRALQVGAPVVAVGAPLGLQGSVTSGIVSALNRPVITKGGGSGGDDSGGSGDSGNSDAETSDAAYLDAIQTDAAINHGNSGGPLLNLQGQVVGVNTAIASATENGGSIGLGFAIPANQVRRTTDQLIRKGQADHPVIGISFDTEYAGEGVKVTQVQTGGPAAQAGIKPDDVITKIDGQNVRGTADFIVALRSKAVGSRVTLMVVSESREHLVSVVTAASGK</sequence>
<name>A0A967E9L2_9MICO</name>
<comment type="caution">
    <text evidence="6">The sequence shown here is derived from an EMBL/GenBank/DDBJ whole genome shotgun (WGS) entry which is preliminary data.</text>
</comment>